<proteinExistence type="predicted"/>
<dbReference type="AlphaFoldDB" id="A0A6C0D3K5"/>
<organism evidence="2">
    <name type="scientific">viral metagenome</name>
    <dbReference type="NCBI Taxonomy" id="1070528"/>
    <lineage>
        <taxon>unclassified sequences</taxon>
        <taxon>metagenomes</taxon>
        <taxon>organismal metagenomes</taxon>
    </lineage>
</organism>
<accession>A0A6C0D3K5</accession>
<feature type="transmembrane region" description="Helical" evidence="1">
    <location>
        <begin position="6"/>
        <end position="28"/>
    </location>
</feature>
<reference evidence="2" key="1">
    <citation type="journal article" date="2020" name="Nature">
        <title>Giant virus diversity and host interactions through global metagenomics.</title>
        <authorList>
            <person name="Schulz F."/>
            <person name="Roux S."/>
            <person name="Paez-Espino D."/>
            <person name="Jungbluth S."/>
            <person name="Walsh D.A."/>
            <person name="Denef V.J."/>
            <person name="McMahon K.D."/>
            <person name="Konstantinidis K.T."/>
            <person name="Eloe-Fadrosh E.A."/>
            <person name="Kyrpides N.C."/>
            <person name="Woyke T."/>
        </authorList>
    </citation>
    <scope>NUCLEOTIDE SEQUENCE</scope>
    <source>
        <strain evidence="2">GVMAG-M-3300023174-111</strain>
    </source>
</reference>
<dbReference type="EMBL" id="MN739531">
    <property type="protein sequence ID" value="QHT11097.1"/>
    <property type="molecule type" value="Genomic_DNA"/>
</dbReference>
<keyword evidence="1" id="KW-0472">Membrane</keyword>
<evidence type="ECO:0000256" key="1">
    <source>
        <dbReference type="SAM" id="Phobius"/>
    </source>
</evidence>
<protein>
    <submittedName>
        <fullName evidence="2">Uncharacterized protein</fullName>
    </submittedName>
</protein>
<keyword evidence="1" id="KW-0812">Transmembrane</keyword>
<name>A0A6C0D3K5_9ZZZZ</name>
<evidence type="ECO:0000313" key="2">
    <source>
        <dbReference type="EMBL" id="QHT11097.1"/>
    </source>
</evidence>
<sequence>MIDYTMDIFYIIVSSVAIIILILILTYIGINMTYYKGKVAYPPHSATCPDTWTVASDSSSCLIPAANSVNAGKLYDSNGKLIANNKTTYGLNITTNSINFTDAGWTAGGLSAQCSQKAWANQMGIMWDGISNYNKC</sequence>
<keyword evidence="1" id="KW-1133">Transmembrane helix</keyword>